<dbReference type="Gene3D" id="3.20.20.150">
    <property type="entry name" value="Divalent-metal-dependent TIM barrel enzymes"/>
    <property type="match status" value="1"/>
</dbReference>
<evidence type="ECO:0000256" key="2">
    <source>
        <dbReference type="PIRNR" id="PIRNR006241"/>
    </source>
</evidence>
<dbReference type="RefSeq" id="WP_406697911.1">
    <property type="nucleotide sequence ID" value="NZ_CP155447.1"/>
</dbReference>
<proteinExistence type="inferred from homology"/>
<dbReference type="InterPro" id="IPR026040">
    <property type="entry name" value="HyI-like"/>
</dbReference>
<evidence type="ECO:0000256" key="1">
    <source>
        <dbReference type="ARBA" id="ARBA00023235"/>
    </source>
</evidence>
<dbReference type="PIRSF" id="PIRSF006241">
    <property type="entry name" value="HyI"/>
    <property type="match status" value="1"/>
</dbReference>
<name>A0AAU7CIX0_9BACT</name>
<dbReference type="SUPFAM" id="SSF51658">
    <property type="entry name" value="Xylose isomerase-like"/>
    <property type="match status" value="1"/>
</dbReference>
<dbReference type="InterPro" id="IPR013022">
    <property type="entry name" value="Xyl_isomerase-like_TIM-brl"/>
</dbReference>
<feature type="active site" description="Proton donor/acceptor" evidence="3">
    <location>
        <position position="179"/>
    </location>
</feature>
<feature type="chain" id="PRO_5043705828" evidence="4">
    <location>
        <begin position="26"/>
        <end position="299"/>
    </location>
</feature>
<dbReference type="Pfam" id="PF01261">
    <property type="entry name" value="AP_endonuc_2"/>
    <property type="match status" value="1"/>
</dbReference>
<protein>
    <submittedName>
        <fullName evidence="6">TIM barrel protein</fullName>
    </submittedName>
</protein>
<evidence type="ECO:0000259" key="5">
    <source>
        <dbReference type="Pfam" id="PF01261"/>
    </source>
</evidence>
<dbReference type="AlphaFoldDB" id="A0AAU7CIX0"/>
<dbReference type="PANTHER" id="PTHR43489:SF3">
    <property type="entry name" value="XYLOSE ISOMERASE DOMAIN PROTEIN TIM BARREL"/>
    <property type="match status" value="1"/>
</dbReference>
<sequence length="299" mass="32854">MPVTRRSLLKAAALSPWLSTQFSFGADSQPDDKTLPPPRYQLAMNLEIMFPAKMPYQDRIVEAARCGAKHYGFWNYSGKNLDRMLEAQQAHGMTCVSITGAPRTGWGSGLTKTGQEQAFLDDFADACRVANRFGAENLITFVGKIQPDIPPETQHAQIIAGLKKAGEIAKEHKVYLTLEPLSRVESPQMTMVTSADAFRYATEAGHPNVKVDFDIYHRQLGEGNVLNTMADGLKRGLIQFIEVGDVPGRKEPGSGESNYVNIFRLLRQVGYAGAIGMEHGTTKTPQHAWDTVRAMAGLA</sequence>
<dbReference type="PANTHER" id="PTHR43489">
    <property type="entry name" value="ISOMERASE"/>
    <property type="match status" value="1"/>
</dbReference>
<evidence type="ECO:0000256" key="4">
    <source>
        <dbReference type="SAM" id="SignalP"/>
    </source>
</evidence>
<accession>A0AAU7CIX0</accession>
<organism evidence="6">
    <name type="scientific">Singulisphaera sp. Ch08</name>
    <dbReference type="NCBI Taxonomy" id="3120278"/>
    <lineage>
        <taxon>Bacteria</taxon>
        <taxon>Pseudomonadati</taxon>
        <taxon>Planctomycetota</taxon>
        <taxon>Planctomycetia</taxon>
        <taxon>Isosphaerales</taxon>
        <taxon>Isosphaeraceae</taxon>
        <taxon>Singulisphaera</taxon>
    </lineage>
</organism>
<feature type="domain" description="Xylose isomerase-like TIM barrel" evidence="5">
    <location>
        <begin position="72"/>
        <end position="286"/>
    </location>
</feature>
<evidence type="ECO:0000313" key="6">
    <source>
        <dbReference type="EMBL" id="XBH05111.1"/>
    </source>
</evidence>
<dbReference type="InterPro" id="IPR036237">
    <property type="entry name" value="Xyl_isomerase-like_sf"/>
</dbReference>
<evidence type="ECO:0000256" key="3">
    <source>
        <dbReference type="PIRSR" id="PIRSR006241-50"/>
    </source>
</evidence>
<dbReference type="EMBL" id="CP155447">
    <property type="protein sequence ID" value="XBH05111.1"/>
    <property type="molecule type" value="Genomic_DNA"/>
</dbReference>
<dbReference type="InterPro" id="IPR050417">
    <property type="entry name" value="Sugar_Epim/Isomerase"/>
</dbReference>
<feature type="signal peptide" evidence="4">
    <location>
        <begin position="1"/>
        <end position="25"/>
    </location>
</feature>
<dbReference type="GO" id="GO:0016853">
    <property type="term" value="F:isomerase activity"/>
    <property type="evidence" value="ECO:0007669"/>
    <property type="project" value="UniProtKB-KW"/>
</dbReference>
<gene>
    <name evidence="6" type="ORF">V5E97_03575</name>
</gene>
<feature type="active site" description="Proton donor/acceptor" evidence="3">
    <location>
        <position position="278"/>
    </location>
</feature>
<comment type="similarity">
    <text evidence="2">Belongs to the hyi family.</text>
</comment>
<keyword evidence="4" id="KW-0732">Signal</keyword>
<reference evidence="6" key="1">
    <citation type="submission" date="2024-05" db="EMBL/GenBank/DDBJ databases">
        <title>Planctomycetes of the genus Singulisphaera possess chitinolytic capabilities.</title>
        <authorList>
            <person name="Ivanova A."/>
        </authorList>
    </citation>
    <scope>NUCLEOTIDE SEQUENCE</scope>
    <source>
        <strain evidence="6">Ch08T</strain>
    </source>
</reference>
<keyword evidence="1 2" id="KW-0413">Isomerase</keyword>